<reference evidence="6" key="1">
    <citation type="journal article" date="2013" name="Nature">
        <title>Pan genome of the phytoplankton Emiliania underpins its global distribution.</title>
        <authorList>
            <person name="Read B.A."/>
            <person name="Kegel J."/>
            <person name="Klute M.J."/>
            <person name="Kuo A."/>
            <person name="Lefebvre S.C."/>
            <person name="Maumus F."/>
            <person name="Mayer C."/>
            <person name="Miller J."/>
            <person name="Monier A."/>
            <person name="Salamov A."/>
            <person name="Young J."/>
            <person name="Aguilar M."/>
            <person name="Claverie J.M."/>
            <person name="Frickenhaus S."/>
            <person name="Gonzalez K."/>
            <person name="Herman E.K."/>
            <person name="Lin Y.C."/>
            <person name="Napier J."/>
            <person name="Ogata H."/>
            <person name="Sarno A.F."/>
            <person name="Shmutz J."/>
            <person name="Schroeder D."/>
            <person name="de Vargas C."/>
            <person name="Verret F."/>
            <person name="von Dassow P."/>
            <person name="Valentin K."/>
            <person name="Van de Peer Y."/>
            <person name="Wheeler G."/>
            <person name="Dacks J.B."/>
            <person name="Delwiche C.F."/>
            <person name="Dyhrman S.T."/>
            <person name="Glockner G."/>
            <person name="John U."/>
            <person name="Richards T."/>
            <person name="Worden A.Z."/>
            <person name="Zhang X."/>
            <person name="Grigoriev I.V."/>
            <person name="Allen A.E."/>
            <person name="Bidle K."/>
            <person name="Borodovsky M."/>
            <person name="Bowler C."/>
            <person name="Brownlee C."/>
            <person name="Cock J.M."/>
            <person name="Elias M."/>
            <person name="Gladyshev V.N."/>
            <person name="Groth M."/>
            <person name="Guda C."/>
            <person name="Hadaegh A."/>
            <person name="Iglesias-Rodriguez M.D."/>
            <person name="Jenkins J."/>
            <person name="Jones B.M."/>
            <person name="Lawson T."/>
            <person name="Leese F."/>
            <person name="Lindquist E."/>
            <person name="Lobanov A."/>
            <person name="Lomsadze A."/>
            <person name="Malik S.B."/>
            <person name="Marsh M.E."/>
            <person name="Mackinder L."/>
            <person name="Mock T."/>
            <person name="Mueller-Roeber B."/>
            <person name="Pagarete A."/>
            <person name="Parker M."/>
            <person name="Probert I."/>
            <person name="Quesneville H."/>
            <person name="Raines C."/>
            <person name="Rensing S.A."/>
            <person name="Riano-Pachon D.M."/>
            <person name="Richier S."/>
            <person name="Rokitta S."/>
            <person name="Shiraiwa Y."/>
            <person name="Soanes D.M."/>
            <person name="van der Giezen M."/>
            <person name="Wahlund T.M."/>
            <person name="Williams B."/>
            <person name="Wilson W."/>
            <person name="Wolfe G."/>
            <person name="Wurch L.L."/>
        </authorList>
    </citation>
    <scope>NUCLEOTIDE SEQUENCE</scope>
</reference>
<dbReference type="Gene3D" id="1.10.238.10">
    <property type="entry name" value="EF-hand"/>
    <property type="match status" value="1"/>
</dbReference>
<dbReference type="KEGG" id="ehx:EMIHUDRAFT_457035"/>
<dbReference type="PANTHER" id="PTHR12242">
    <property type="entry name" value="OS02G0130600 PROTEIN-RELATED"/>
    <property type="match status" value="1"/>
</dbReference>
<dbReference type="AlphaFoldDB" id="A0A0D3JXD1"/>
<dbReference type="InterPro" id="IPR002048">
    <property type="entry name" value="EF_hand_dom"/>
</dbReference>
<dbReference type="Proteomes" id="UP000013827">
    <property type="component" value="Unassembled WGS sequence"/>
</dbReference>
<keyword evidence="3" id="KW-1133">Transmembrane helix</keyword>
<feature type="transmembrane region" description="Helical" evidence="3">
    <location>
        <begin position="327"/>
        <end position="355"/>
    </location>
</feature>
<dbReference type="GeneID" id="17273712"/>
<feature type="region of interest" description="Disordered" evidence="2">
    <location>
        <begin position="485"/>
        <end position="533"/>
    </location>
</feature>
<accession>A0A0D3JXD1</accession>
<dbReference type="GO" id="GO:0016020">
    <property type="term" value="C:membrane"/>
    <property type="evidence" value="ECO:0007669"/>
    <property type="project" value="TreeGrafter"/>
</dbReference>
<dbReference type="GO" id="GO:0005509">
    <property type="term" value="F:calcium ion binding"/>
    <property type="evidence" value="ECO:0007669"/>
    <property type="project" value="InterPro"/>
</dbReference>
<dbReference type="RefSeq" id="XP_005780595.1">
    <property type="nucleotide sequence ID" value="XM_005780538.1"/>
</dbReference>
<feature type="compositionally biased region" description="Low complexity" evidence="2">
    <location>
        <begin position="498"/>
        <end position="525"/>
    </location>
</feature>
<keyword evidence="3" id="KW-0472">Membrane</keyword>
<reference evidence="5" key="2">
    <citation type="submission" date="2024-10" db="UniProtKB">
        <authorList>
            <consortium name="EnsemblProtists"/>
        </authorList>
    </citation>
    <scope>IDENTIFICATION</scope>
</reference>
<dbReference type="Pfam" id="PF13499">
    <property type="entry name" value="EF-hand_7"/>
    <property type="match status" value="1"/>
</dbReference>
<feature type="transmembrane region" description="Helical" evidence="3">
    <location>
        <begin position="287"/>
        <end position="307"/>
    </location>
</feature>
<evidence type="ECO:0000256" key="3">
    <source>
        <dbReference type="SAM" id="Phobius"/>
    </source>
</evidence>
<dbReference type="EnsemblProtists" id="EOD28166">
    <property type="protein sequence ID" value="EOD28166"/>
    <property type="gene ID" value="EMIHUDRAFT_457035"/>
</dbReference>
<dbReference type="HOGENOM" id="CLU_494728_0_0_1"/>
<dbReference type="InterPro" id="IPR018247">
    <property type="entry name" value="EF_Hand_1_Ca_BS"/>
</dbReference>
<dbReference type="CDD" id="cd00051">
    <property type="entry name" value="EFh"/>
    <property type="match status" value="1"/>
</dbReference>
<feature type="region of interest" description="Disordered" evidence="2">
    <location>
        <begin position="214"/>
        <end position="238"/>
    </location>
</feature>
<dbReference type="STRING" id="2903.R1EYX9"/>
<evidence type="ECO:0000313" key="6">
    <source>
        <dbReference type="Proteomes" id="UP000013827"/>
    </source>
</evidence>
<dbReference type="PaxDb" id="2903-EOD28166"/>
<name>A0A0D3JXD1_EMIH1</name>
<feature type="transmembrane region" description="Helical" evidence="3">
    <location>
        <begin position="136"/>
        <end position="156"/>
    </location>
</feature>
<keyword evidence="6" id="KW-1185">Reference proteome</keyword>
<keyword evidence="1" id="KW-0106">Calcium</keyword>
<proteinExistence type="predicted"/>
<dbReference type="SUPFAM" id="SSF47473">
    <property type="entry name" value="EF-hand"/>
    <property type="match status" value="1"/>
</dbReference>
<sequence>MGAGGSSGGRGPCWNGWCDNGCNNKGCEACLRRWCPSTEWCPRKCVLCSTECCDGFCKYEIGCCQPPPPPPPWMEAFGTPPWLFTRLCGDRVAAATLVLFRLSLFVVWAAVVLWSATDKLGTYYGDQWGIYLTNWSSVWLLIYLFFASLTTCLAVAKKQPCSGCTTTPWYAHIAWLMHMTAVVFPILVTVCYGYMTGPDDGPYSCPNNDPPSGGFPEGVVGTDNTNNDADPPNTPDKTDDCGLRYDYLRNTYLESFVAPYKIPADLHGWIMLVALLDWCVHKHWYPIWDMAFPLSFGATYIVFTLMYQQRTELVIYPKINWRDGDEGAAAGVALVIILTIVPLIYAVLALCDLLFKQWKWLEVLRSIRDFFWRLWTSPCCPPPEDLERGEPIDVECQTDGNPLVDPTKSTLSRQDIREAFELFDKDGSGALSLAELQDALAKLEVDGDARPVLKRFDADGDGTLGLEEFEELVVELVRLRHDDADDRGSMRKSRASEAARLSSSGSPRRAARASRWSHASRTSRNSLRRNSRARVSGVDTAALLSDAEANV</sequence>
<evidence type="ECO:0000256" key="1">
    <source>
        <dbReference type="ARBA" id="ARBA00022837"/>
    </source>
</evidence>
<feature type="transmembrane region" description="Helical" evidence="3">
    <location>
        <begin position="168"/>
        <end position="195"/>
    </location>
</feature>
<dbReference type="PROSITE" id="PS50222">
    <property type="entry name" value="EF_HAND_2"/>
    <property type="match status" value="2"/>
</dbReference>
<feature type="transmembrane region" description="Helical" evidence="3">
    <location>
        <begin position="92"/>
        <end position="116"/>
    </location>
</feature>
<evidence type="ECO:0000259" key="4">
    <source>
        <dbReference type="PROSITE" id="PS50222"/>
    </source>
</evidence>
<organism evidence="5 6">
    <name type="scientific">Emiliania huxleyi (strain CCMP1516)</name>
    <dbReference type="NCBI Taxonomy" id="280463"/>
    <lineage>
        <taxon>Eukaryota</taxon>
        <taxon>Haptista</taxon>
        <taxon>Haptophyta</taxon>
        <taxon>Prymnesiophyceae</taxon>
        <taxon>Isochrysidales</taxon>
        <taxon>Noelaerhabdaceae</taxon>
        <taxon>Emiliania</taxon>
    </lineage>
</organism>
<dbReference type="SMART" id="SM00054">
    <property type="entry name" value="EFh"/>
    <property type="match status" value="2"/>
</dbReference>
<keyword evidence="3" id="KW-0812">Transmembrane</keyword>
<feature type="domain" description="EF-hand" evidence="4">
    <location>
        <begin position="411"/>
        <end position="446"/>
    </location>
</feature>
<evidence type="ECO:0000313" key="5">
    <source>
        <dbReference type="EnsemblProtists" id="EOD28166"/>
    </source>
</evidence>
<feature type="compositionally biased region" description="Basic and acidic residues" evidence="2">
    <location>
        <begin position="485"/>
        <end position="497"/>
    </location>
</feature>
<dbReference type="InterPro" id="IPR011992">
    <property type="entry name" value="EF-hand-dom_pair"/>
</dbReference>
<evidence type="ECO:0000256" key="2">
    <source>
        <dbReference type="SAM" id="MobiDB-lite"/>
    </source>
</evidence>
<dbReference type="PROSITE" id="PS00018">
    <property type="entry name" value="EF_HAND_1"/>
    <property type="match status" value="2"/>
</dbReference>
<protein>
    <recommendedName>
        <fullName evidence="4">EF-hand domain-containing protein</fullName>
    </recommendedName>
</protein>
<feature type="compositionally biased region" description="Low complexity" evidence="2">
    <location>
        <begin position="222"/>
        <end position="231"/>
    </location>
</feature>
<feature type="domain" description="EF-hand" evidence="4">
    <location>
        <begin position="452"/>
        <end position="479"/>
    </location>
</feature>